<reference evidence="1 2" key="1">
    <citation type="journal article" date="2019" name="Commun. Biol.">
        <title>The bagworm genome reveals a unique fibroin gene that provides high tensile strength.</title>
        <authorList>
            <person name="Kono N."/>
            <person name="Nakamura H."/>
            <person name="Ohtoshi R."/>
            <person name="Tomita M."/>
            <person name="Numata K."/>
            <person name="Arakawa K."/>
        </authorList>
    </citation>
    <scope>NUCLEOTIDE SEQUENCE [LARGE SCALE GENOMIC DNA]</scope>
</reference>
<evidence type="ECO:0000313" key="1">
    <source>
        <dbReference type="EMBL" id="GBP48524.1"/>
    </source>
</evidence>
<sequence length="93" mass="10553">MVCPVVGLRHDFDVDDREHVTGSPDQGNVLFLIFNSNRYKVDLIDNTSYQLLHPTTNRYEIRSTASAITGTGVGRAPDDIDEVGRHRYRYASR</sequence>
<protein>
    <submittedName>
        <fullName evidence="1">Uncharacterized protein</fullName>
    </submittedName>
</protein>
<keyword evidence="2" id="KW-1185">Reference proteome</keyword>
<dbReference type="AlphaFoldDB" id="A0A4C1WEC1"/>
<evidence type="ECO:0000313" key="2">
    <source>
        <dbReference type="Proteomes" id="UP000299102"/>
    </source>
</evidence>
<gene>
    <name evidence="1" type="ORF">EVAR_38496_1</name>
</gene>
<organism evidence="1 2">
    <name type="scientific">Eumeta variegata</name>
    <name type="common">Bagworm moth</name>
    <name type="synonym">Eumeta japonica</name>
    <dbReference type="NCBI Taxonomy" id="151549"/>
    <lineage>
        <taxon>Eukaryota</taxon>
        <taxon>Metazoa</taxon>
        <taxon>Ecdysozoa</taxon>
        <taxon>Arthropoda</taxon>
        <taxon>Hexapoda</taxon>
        <taxon>Insecta</taxon>
        <taxon>Pterygota</taxon>
        <taxon>Neoptera</taxon>
        <taxon>Endopterygota</taxon>
        <taxon>Lepidoptera</taxon>
        <taxon>Glossata</taxon>
        <taxon>Ditrysia</taxon>
        <taxon>Tineoidea</taxon>
        <taxon>Psychidae</taxon>
        <taxon>Oiketicinae</taxon>
        <taxon>Eumeta</taxon>
    </lineage>
</organism>
<dbReference type="Proteomes" id="UP000299102">
    <property type="component" value="Unassembled WGS sequence"/>
</dbReference>
<comment type="caution">
    <text evidence="1">The sequence shown here is derived from an EMBL/GenBank/DDBJ whole genome shotgun (WGS) entry which is preliminary data.</text>
</comment>
<proteinExistence type="predicted"/>
<accession>A0A4C1WEC1</accession>
<dbReference type="EMBL" id="BGZK01000526">
    <property type="protein sequence ID" value="GBP48524.1"/>
    <property type="molecule type" value="Genomic_DNA"/>
</dbReference>
<name>A0A4C1WEC1_EUMVA</name>